<name>A0A428H0I6_STRMT</name>
<dbReference type="EMBL" id="RJPW01000019">
    <property type="protein sequence ID" value="RSJ89320.1"/>
    <property type="molecule type" value="Genomic_DNA"/>
</dbReference>
<dbReference type="GO" id="GO:0009307">
    <property type="term" value="P:DNA restriction-modification system"/>
    <property type="evidence" value="ECO:0007669"/>
    <property type="project" value="UniProtKB-KW"/>
</dbReference>
<evidence type="ECO:0000313" key="6">
    <source>
        <dbReference type="Proteomes" id="UP000271520"/>
    </source>
</evidence>
<gene>
    <name evidence="5" type="ORF">D8788_09050</name>
</gene>
<evidence type="ECO:0000256" key="3">
    <source>
        <dbReference type="ARBA" id="ARBA00023125"/>
    </source>
</evidence>
<feature type="domain" description="Type I restriction modification DNA specificity" evidence="4">
    <location>
        <begin position="4"/>
        <end position="153"/>
    </location>
</feature>
<dbReference type="InterPro" id="IPR044946">
    <property type="entry name" value="Restrct_endonuc_typeI_TRD_sf"/>
</dbReference>
<comment type="similarity">
    <text evidence="1">Belongs to the type-I restriction system S methylase family.</text>
</comment>
<dbReference type="InterPro" id="IPR000055">
    <property type="entry name" value="Restrct_endonuc_typeI_TRD"/>
</dbReference>
<organism evidence="5 6">
    <name type="scientific">Streptococcus mitis</name>
    <dbReference type="NCBI Taxonomy" id="28037"/>
    <lineage>
        <taxon>Bacteria</taxon>
        <taxon>Bacillati</taxon>
        <taxon>Bacillota</taxon>
        <taxon>Bacilli</taxon>
        <taxon>Lactobacillales</taxon>
        <taxon>Streptococcaceae</taxon>
        <taxon>Streptococcus</taxon>
        <taxon>Streptococcus mitis group</taxon>
    </lineage>
</organism>
<comment type="caution">
    <text evidence="5">The sequence shown here is derived from an EMBL/GenBank/DDBJ whole genome shotgun (WGS) entry which is preliminary data.</text>
</comment>
<dbReference type="AlphaFoldDB" id="A0A428H0I6"/>
<keyword evidence="2" id="KW-0680">Restriction system</keyword>
<keyword evidence="3" id="KW-0238">DNA-binding</keyword>
<sequence length="383" mass="44297">MGKLFHIRPTKNYGLTNQKLFANYGSVPVVVNSSQNNGIGGFVDLEPTERGNMITFSDTTTSDSIFYQPNDFIGYSHVQGMFPYEEWNKYSLLYFVICFRTATKGKFDYGNKFNRDKAKEILVTIPYHNNKIAFKYMENYIKALEAERIETLEAERIETLEAYLTVTNLRDYHLTKNDEKVLDKFAKLSDTKSRVEESEDYAYFKLQDVLKWCSGIKELNPLKLDELSDESENKYPFYGQAIINNGIISYHNLRREVLNNPYGRPTILIHSNNQNIVYLESPFYLKDGHGATSVLQSEKLDKYTAFYLMTAIKKVIEKRFNYNAKATKIGLKETEIQLPIQNGQIDYTFMSDFIRAVEKLVIKDLVIWADKKIAATKEIVDGV</sequence>
<proteinExistence type="inferred from homology"/>
<evidence type="ECO:0000313" key="5">
    <source>
        <dbReference type="EMBL" id="RSJ89320.1"/>
    </source>
</evidence>
<dbReference type="GO" id="GO:0003677">
    <property type="term" value="F:DNA binding"/>
    <property type="evidence" value="ECO:0007669"/>
    <property type="project" value="UniProtKB-KW"/>
</dbReference>
<dbReference type="Gene3D" id="3.90.220.20">
    <property type="entry name" value="DNA methylase specificity domains"/>
    <property type="match status" value="1"/>
</dbReference>
<reference evidence="5 6" key="1">
    <citation type="submission" date="2018-11" db="EMBL/GenBank/DDBJ databases">
        <title>Species Designations Belie Phenotypic and Genotypic Heterogeneity in Oral Streptococci.</title>
        <authorList>
            <person name="Velsko I."/>
        </authorList>
    </citation>
    <scope>NUCLEOTIDE SEQUENCE [LARGE SCALE GENOMIC DNA]</scope>
    <source>
        <strain evidence="5 6">BCC22</strain>
    </source>
</reference>
<feature type="domain" description="Type I restriction modification DNA specificity" evidence="4">
    <location>
        <begin position="199"/>
        <end position="359"/>
    </location>
</feature>
<dbReference type="Proteomes" id="UP000271520">
    <property type="component" value="Unassembled WGS sequence"/>
</dbReference>
<evidence type="ECO:0000256" key="1">
    <source>
        <dbReference type="ARBA" id="ARBA00010923"/>
    </source>
</evidence>
<evidence type="ECO:0000256" key="2">
    <source>
        <dbReference type="ARBA" id="ARBA00022747"/>
    </source>
</evidence>
<dbReference type="Pfam" id="PF01420">
    <property type="entry name" value="Methylase_S"/>
    <property type="match status" value="2"/>
</dbReference>
<protein>
    <submittedName>
        <fullName evidence="5">Type I restriction modification DNA specificity domain protein</fullName>
    </submittedName>
</protein>
<accession>A0A428H0I6</accession>
<evidence type="ECO:0000259" key="4">
    <source>
        <dbReference type="Pfam" id="PF01420"/>
    </source>
</evidence>